<evidence type="ECO:0000256" key="5">
    <source>
        <dbReference type="SAM" id="MobiDB-lite"/>
    </source>
</evidence>
<organism evidence="8 9">
    <name type="scientific">Penicillium concentricum</name>
    <dbReference type="NCBI Taxonomy" id="293559"/>
    <lineage>
        <taxon>Eukaryota</taxon>
        <taxon>Fungi</taxon>
        <taxon>Dikarya</taxon>
        <taxon>Ascomycota</taxon>
        <taxon>Pezizomycotina</taxon>
        <taxon>Eurotiomycetes</taxon>
        <taxon>Eurotiomycetidae</taxon>
        <taxon>Eurotiales</taxon>
        <taxon>Aspergillaceae</taxon>
        <taxon>Penicillium</taxon>
    </lineage>
</organism>
<keyword evidence="9" id="KW-1185">Reference proteome</keyword>
<sequence length="282" mass="29085">MLPPYALFLIPLANAWTFRTTNATGATEIARGEEEQQCTNSTIGKGKLFTWDPEGSDLCVSIYRDIECVSRAGYSCGIWRKNASEQFLAFDVLLESEINAKHKTSTALISTSTSATSSKSTSTSTSPTSSSSVAAASASATPTESSAASAVNANSDPTSPSLSGGTIAGIVVGVIAAVAIIVAFIVVFMRKKNNKNAAAANQDGGFGPHEVDATESSMGGTTVAEKAGNSIAEKEAESVRRFRPAPGSQVVELVGDEGSAELGSSPISEMDGTSAKRPFNVV</sequence>
<feature type="signal peptide" evidence="7">
    <location>
        <begin position="1"/>
        <end position="15"/>
    </location>
</feature>
<evidence type="ECO:0000256" key="1">
    <source>
        <dbReference type="ARBA" id="ARBA00004167"/>
    </source>
</evidence>
<proteinExistence type="predicted"/>
<evidence type="ECO:0000256" key="4">
    <source>
        <dbReference type="ARBA" id="ARBA00023136"/>
    </source>
</evidence>
<dbReference type="RefSeq" id="XP_056574082.1">
    <property type="nucleotide sequence ID" value="XM_056728267.1"/>
</dbReference>
<dbReference type="AlphaFoldDB" id="A0A9W9RAD8"/>
<keyword evidence="2 6" id="KW-0812">Transmembrane</keyword>
<evidence type="ECO:0000313" key="9">
    <source>
        <dbReference type="Proteomes" id="UP001147752"/>
    </source>
</evidence>
<keyword evidence="4 6" id="KW-0472">Membrane</keyword>
<dbReference type="Proteomes" id="UP001147752">
    <property type="component" value="Unassembled WGS sequence"/>
</dbReference>
<evidence type="ECO:0000256" key="7">
    <source>
        <dbReference type="SAM" id="SignalP"/>
    </source>
</evidence>
<dbReference type="GO" id="GO:0016020">
    <property type="term" value="C:membrane"/>
    <property type="evidence" value="ECO:0007669"/>
    <property type="project" value="UniProtKB-SubCell"/>
</dbReference>
<feature type="region of interest" description="Disordered" evidence="5">
    <location>
        <begin position="198"/>
        <end position="222"/>
    </location>
</feature>
<feature type="chain" id="PRO_5040918333" description="Mid2 domain-containing protein" evidence="7">
    <location>
        <begin position="16"/>
        <end position="282"/>
    </location>
</feature>
<feature type="region of interest" description="Disordered" evidence="5">
    <location>
        <begin position="256"/>
        <end position="282"/>
    </location>
</feature>
<evidence type="ECO:0000256" key="6">
    <source>
        <dbReference type="SAM" id="Phobius"/>
    </source>
</evidence>
<keyword evidence="7" id="KW-0732">Signal</keyword>
<dbReference type="GO" id="GO:0071944">
    <property type="term" value="C:cell periphery"/>
    <property type="evidence" value="ECO:0007669"/>
    <property type="project" value="UniProtKB-ARBA"/>
</dbReference>
<evidence type="ECO:0000313" key="8">
    <source>
        <dbReference type="EMBL" id="KAJ5355935.1"/>
    </source>
</evidence>
<dbReference type="EMBL" id="JAPZBT010000006">
    <property type="protein sequence ID" value="KAJ5355935.1"/>
    <property type="molecule type" value="Genomic_DNA"/>
</dbReference>
<name>A0A9W9RAD8_9EURO</name>
<evidence type="ECO:0008006" key="10">
    <source>
        <dbReference type="Google" id="ProtNLM"/>
    </source>
</evidence>
<dbReference type="PANTHER" id="PTHR15549:SF30">
    <property type="entry name" value="MID2 DOMAIN-CONTAINING PROTEIN"/>
    <property type="match status" value="1"/>
</dbReference>
<dbReference type="PANTHER" id="PTHR15549">
    <property type="entry name" value="PAIRED IMMUNOGLOBULIN-LIKE TYPE 2 RECEPTOR"/>
    <property type="match status" value="1"/>
</dbReference>
<gene>
    <name evidence="8" type="ORF">N7517_010544</name>
</gene>
<dbReference type="GeneID" id="81467450"/>
<feature type="region of interest" description="Disordered" evidence="5">
    <location>
        <begin position="111"/>
        <end position="137"/>
    </location>
</feature>
<protein>
    <recommendedName>
        <fullName evidence="10">Mid2 domain-containing protein</fullName>
    </recommendedName>
</protein>
<keyword evidence="3 6" id="KW-1133">Transmembrane helix</keyword>
<accession>A0A9W9RAD8</accession>
<reference evidence="8" key="1">
    <citation type="submission" date="2022-12" db="EMBL/GenBank/DDBJ databases">
        <authorList>
            <person name="Petersen C."/>
        </authorList>
    </citation>
    <scope>NUCLEOTIDE SEQUENCE</scope>
    <source>
        <strain evidence="8">IBT 3081</strain>
    </source>
</reference>
<evidence type="ECO:0000256" key="2">
    <source>
        <dbReference type="ARBA" id="ARBA00022692"/>
    </source>
</evidence>
<dbReference type="InterPro" id="IPR051694">
    <property type="entry name" value="Immunoregulatory_rcpt-like"/>
</dbReference>
<reference evidence="8" key="2">
    <citation type="journal article" date="2023" name="IMA Fungus">
        <title>Comparative genomic study of the Penicillium genus elucidates a diverse pangenome and 15 lateral gene transfer events.</title>
        <authorList>
            <person name="Petersen C."/>
            <person name="Sorensen T."/>
            <person name="Nielsen M.R."/>
            <person name="Sondergaard T.E."/>
            <person name="Sorensen J.L."/>
            <person name="Fitzpatrick D.A."/>
            <person name="Frisvad J.C."/>
            <person name="Nielsen K.L."/>
        </authorList>
    </citation>
    <scope>NUCLEOTIDE SEQUENCE</scope>
    <source>
        <strain evidence="8">IBT 3081</strain>
    </source>
</reference>
<feature type="transmembrane region" description="Helical" evidence="6">
    <location>
        <begin position="167"/>
        <end position="188"/>
    </location>
</feature>
<comment type="subcellular location">
    <subcellularLocation>
        <location evidence="1">Membrane</location>
        <topology evidence="1">Single-pass membrane protein</topology>
    </subcellularLocation>
</comment>
<evidence type="ECO:0000256" key="3">
    <source>
        <dbReference type="ARBA" id="ARBA00022989"/>
    </source>
</evidence>
<comment type="caution">
    <text evidence="8">The sequence shown here is derived from an EMBL/GenBank/DDBJ whole genome shotgun (WGS) entry which is preliminary data.</text>
</comment>
<dbReference type="OrthoDB" id="4505626at2759"/>